<accession>A0A151TVT5</accession>
<evidence type="ECO:0000256" key="3">
    <source>
        <dbReference type="ARBA" id="ARBA00005634"/>
    </source>
</evidence>
<dbReference type="PANTHER" id="PTHR10404">
    <property type="entry name" value="N-ACETYLATED-ALPHA-LINKED ACIDIC DIPEPTIDASE"/>
    <property type="match status" value="1"/>
</dbReference>
<keyword evidence="4" id="KW-0645">Protease</keyword>
<evidence type="ECO:0000256" key="15">
    <source>
        <dbReference type="ARBA" id="ARBA00066561"/>
    </source>
</evidence>
<dbReference type="Pfam" id="PF04253">
    <property type="entry name" value="TFR_dimer"/>
    <property type="match status" value="1"/>
</dbReference>
<reference evidence="18 19" key="1">
    <citation type="journal article" date="2012" name="Nat. Biotechnol.">
        <title>Draft genome sequence of pigeonpea (Cajanus cajan), an orphan legume crop of resource-poor farmers.</title>
        <authorList>
            <person name="Varshney R.K."/>
            <person name="Chen W."/>
            <person name="Li Y."/>
            <person name="Bharti A.K."/>
            <person name="Saxena R.K."/>
            <person name="Schlueter J.A."/>
            <person name="Donoghue M.T."/>
            <person name="Azam S."/>
            <person name="Fan G."/>
            <person name="Whaley A.M."/>
            <person name="Farmer A.D."/>
            <person name="Sheridan J."/>
            <person name="Iwata A."/>
            <person name="Tuteja R."/>
            <person name="Penmetsa R.V."/>
            <person name="Wu W."/>
            <person name="Upadhyaya H.D."/>
            <person name="Yang S.P."/>
            <person name="Shah T."/>
            <person name="Saxena K.B."/>
            <person name="Michael T."/>
            <person name="McCombie W.R."/>
            <person name="Yang B."/>
            <person name="Zhang G."/>
            <person name="Yang H."/>
            <person name="Wang J."/>
            <person name="Spillane C."/>
            <person name="Cook D.R."/>
            <person name="May G.D."/>
            <person name="Xu X."/>
            <person name="Jackson S.A."/>
        </authorList>
    </citation>
    <scope>NUCLEOTIDE SEQUENCE [LARGE SCALE GENOMIC DNA]</scope>
    <source>
        <strain evidence="19">cv. Asha</strain>
    </source>
</reference>
<dbReference type="Proteomes" id="UP000075243">
    <property type="component" value="Chromosome 3"/>
</dbReference>
<evidence type="ECO:0000256" key="2">
    <source>
        <dbReference type="ARBA" id="ARBA00004648"/>
    </source>
</evidence>
<dbReference type="GO" id="GO:0046872">
    <property type="term" value="F:metal ion binding"/>
    <property type="evidence" value="ECO:0007669"/>
    <property type="project" value="UniProtKB-KW"/>
</dbReference>
<dbReference type="Gene3D" id="3.40.630.10">
    <property type="entry name" value="Zn peptidases"/>
    <property type="match status" value="1"/>
</dbReference>
<feature type="domain" description="Transferrin receptor-like dimerisation" evidence="16">
    <location>
        <begin position="480"/>
        <end position="603"/>
    </location>
</feature>
<name>A0A151TVT5_CAJCA</name>
<evidence type="ECO:0000256" key="9">
    <source>
        <dbReference type="ARBA" id="ARBA00022968"/>
    </source>
</evidence>
<dbReference type="EC" id="3.4.17.21" evidence="15"/>
<evidence type="ECO:0000256" key="6">
    <source>
        <dbReference type="ARBA" id="ARBA00022723"/>
    </source>
</evidence>
<feature type="domain" description="Peptidase M28" evidence="17">
    <location>
        <begin position="234"/>
        <end position="421"/>
    </location>
</feature>
<evidence type="ECO:0000256" key="14">
    <source>
        <dbReference type="ARBA" id="ARBA00052003"/>
    </source>
</evidence>
<comment type="catalytic activity">
    <reaction evidence="14">
        <text>Release of an unsubstituted, C-terminal glutamyl residue, typically from Ac-Asp-Glu or folylpoly-gamma-glutamates.</text>
        <dbReference type="EC" id="3.4.17.21"/>
    </reaction>
</comment>
<dbReference type="CDD" id="cd08022">
    <property type="entry name" value="M28_PSMA_like"/>
    <property type="match status" value="1"/>
</dbReference>
<keyword evidence="10" id="KW-1133">Transmembrane helix</keyword>
<dbReference type="GO" id="GO:0006508">
    <property type="term" value="P:proteolysis"/>
    <property type="evidence" value="ECO:0007669"/>
    <property type="project" value="UniProtKB-KW"/>
</dbReference>
<evidence type="ECO:0000256" key="4">
    <source>
        <dbReference type="ARBA" id="ARBA00022670"/>
    </source>
</evidence>
<comment type="cofactor">
    <cofactor evidence="1">
        <name>Zn(2+)</name>
        <dbReference type="ChEBI" id="CHEBI:29105"/>
    </cofactor>
</comment>
<keyword evidence="18" id="KW-0121">Carboxypeptidase</keyword>
<keyword evidence="11" id="KW-0482">Metalloprotease</keyword>
<keyword evidence="12" id="KW-0472">Membrane</keyword>
<dbReference type="SUPFAM" id="SSF47672">
    <property type="entry name" value="Transferrin receptor-like dimerisation domain"/>
    <property type="match status" value="1"/>
</dbReference>
<dbReference type="InterPro" id="IPR036757">
    <property type="entry name" value="TFR-like_dimer_dom_sf"/>
</dbReference>
<protein>
    <recommendedName>
        <fullName evidence="15">glutamate carboxypeptidase II</fullName>
        <ecNumber evidence="15">3.4.17.21</ecNumber>
    </recommendedName>
</protein>
<dbReference type="STRING" id="3821.A0A151TVT5"/>
<evidence type="ECO:0000313" key="18">
    <source>
        <dbReference type="EMBL" id="KYP71167.1"/>
    </source>
</evidence>
<sequence length="608" mass="66797">MNVLTTKPSPLSTMVVLLIICILSFYALHFPHSSSPSSASRNMETVFLSTSSNSTISTYLRALTLHPHLAGTKPASDTTSYVLNHFLSLGLEAHTASYATLLSFPVRSSLSARFGDGSAASLPLSEAADTWREGFERGHVMRGIGDPLTPGWGGVEGGERLGLEDSEVLKRFPKIPSMPLSAEVADTILSSLGGVSVPLEWRSTLKSKVRHVGPGPTMLNFTYQGEMKVATIQNVFAVIKGSEEPDRHVLLGNHRDAWTYGAVDPSSGTAALLDIARRFSVLLGLGWKPRRTIILCSWDAEEFGMVGSTEWVEQNLINLGSKAVAYLNVDCAVQGPGFFVGSTPQLDNLILEVMKKVKDPDSEGVSLYENWAAGGGGNNIQRLSGVDSDFAPFVQHAGVPSIDMYYGRDFPVYHTAFDSYNWMAEYGDPFFHRHVAVTGVWGLLALHLADDCILPFNYLSYANELQLYKNMLSNLVDQQISLHPLTTSIQEFASAAKEADDELKKLRLQETEGCSVDMKKRALNDRLMLAEKGFLDADGLQGRQWFKHLVFGPSNDHERLNFFPGVSDSITTSNGFSERERVARIQHEIWRVARAIRRAASALTGEFT</sequence>
<dbReference type="InterPro" id="IPR007365">
    <property type="entry name" value="TFR-like_dimer_dom"/>
</dbReference>
<dbReference type="FunFam" id="1.20.930.40:FF:000001">
    <property type="entry name" value="N-acetylated-alpha-linked acidic dipeptidase 2"/>
    <property type="match status" value="1"/>
</dbReference>
<keyword evidence="6" id="KW-0479">Metal-binding</keyword>
<keyword evidence="19" id="KW-1185">Reference proteome</keyword>
<dbReference type="OMA" id="YPRKDGR"/>
<organism evidence="18 19">
    <name type="scientific">Cajanus cajan</name>
    <name type="common">Pigeon pea</name>
    <name type="synonym">Cajanus indicus</name>
    <dbReference type="NCBI Taxonomy" id="3821"/>
    <lineage>
        <taxon>Eukaryota</taxon>
        <taxon>Viridiplantae</taxon>
        <taxon>Streptophyta</taxon>
        <taxon>Embryophyta</taxon>
        <taxon>Tracheophyta</taxon>
        <taxon>Spermatophyta</taxon>
        <taxon>Magnoliopsida</taxon>
        <taxon>eudicotyledons</taxon>
        <taxon>Gunneridae</taxon>
        <taxon>Pentapetalae</taxon>
        <taxon>rosids</taxon>
        <taxon>fabids</taxon>
        <taxon>Fabales</taxon>
        <taxon>Fabaceae</taxon>
        <taxon>Papilionoideae</taxon>
        <taxon>50 kb inversion clade</taxon>
        <taxon>NPAAA clade</taxon>
        <taxon>indigoferoid/millettioid clade</taxon>
        <taxon>Phaseoleae</taxon>
        <taxon>Cajanus</taxon>
    </lineage>
</organism>
<dbReference type="FunFam" id="3.40.630.10:FF:000164">
    <property type="entry name" value="Os01g0740650 protein"/>
    <property type="match status" value="1"/>
</dbReference>
<dbReference type="AlphaFoldDB" id="A0A151TVT5"/>
<dbReference type="InterPro" id="IPR046450">
    <property type="entry name" value="PA_dom_sf"/>
</dbReference>
<keyword evidence="5" id="KW-0812">Transmembrane</keyword>
<evidence type="ECO:0000259" key="16">
    <source>
        <dbReference type="Pfam" id="PF04253"/>
    </source>
</evidence>
<evidence type="ECO:0000259" key="17">
    <source>
        <dbReference type="Pfam" id="PF04389"/>
    </source>
</evidence>
<keyword evidence="9" id="KW-0735">Signal-anchor</keyword>
<dbReference type="Gramene" id="C.cajan_10126.t">
    <property type="protein sequence ID" value="C.cajan_10126.t"/>
    <property type="gene ID" value="C.cajan_10126"/>
</dbReference>
<proteinExistence type="inferred from homology"/>
<dbReference type="GO" id="GO:0010075">
    <property type="term" value="P:regulation of meristem growth"/>
    <property type="evidence" value="ECO:0007669"/>
    <property type="project" value="UniProtKB-ARBA"/>
</dbReference>
<dbReference type="InterPro" id="IPR039373">
    <property type="entry name" value="Peptidase_M28B"/>
</dbReference>
<evidence type="ECO:0000256" key="5">
    <source>
        <dbReference type="ARBA" id="ARBA00022692"/>
    </source>
</evidence>
<evidence type="ECO:0000256" key="13">
    <source>
        <dbReference type="ARBA" id="ARBA00023180"/>
    </source>
</evidence>
<keyword evidence="13" id="KW-0325">Glycoprotein</keyword>
<evidence type="ECO:0000256" key="1">
    <source>
        <dbReference type="ARBA" id="ARBA00001947"/>
    </source>
</evidence>
<comment type="similarity">
    <text evidence="3">Belongs to the peptidase M28 family. M28B subfamily.</text>
</comment>
<dbReference type="SUPFAM" id="SSF52025">
    <property type="entry name" value="PA domain"/>
    <property type="match status" value="1"/>
</dbReference>
<evidence type="ECO:0000256" key="10">
    <source>
        <dbReference type="ARBA" id="ARBA00022989"/>
    </source>
</evidence>
<dbReference type="SUPFAM" id="SSF53187">
    <property type="entry name" value="Zn-dependent exopeptidases"/>
    <property type="match status" value="1"/>
</dbReference>
<evidence type="ECO:0000256" key="11">
    <source>
        <dbReference type="ARBA" id="ARBA00023049"/>
    </source>
</evidence>
<comment type="subcellular location">
    <subcellularLocation>
        <location evidence="2">Endoplasmic reticulum membrane</location>
        <topology evidence="2">Single-pass type II membrane protein</topology>
    </subcellularLocation>
</comment>
<dbReference type="EMBL" id="CM003605">
    <property type="protein sequence ID" value="KYP71167.1"/>
    <property type="molecule type" value="Genomic_DNA"/>
</dbReference>
<dbReference type="Pfam" id="PF04389">
    <property type="entry name" value="Peptidase_M28"/>
    <property type="match status" value="1"/>
</dbReference>
<dbReference type="GO" id="GO:0004181">
    <property type="term" value="F:metallocarboxypeptidase activity"/>
    <property type="evidence" value="ECO:0007669"/>
    <property type="project" value="UniProtKB-EC"/>
</dbReference>
<dbReference type="Gene3D" id="1.20.930.40">
    <property type="entry name" value="Transferrin receptor-like, dimerisation domain"/>
    <property type="match status" value="1"/>
</dbReference>
<gene>
    <name evidence="18" type="ORF">KK1_010411</name>
</gene>
<evidence type="ECO:0000256" key="12">
    <source>
        <dbReference type="ARBA" id="ARBA00023136"/>
    </source>
</evidence>
<evidence type="ECO:0000313" key="19">
    <source>
        <dbReference type="Proteomes" id="UP000075243"/>
    </source>
</evidence>
<evidence type="ECO:0000256" key="8">
    <source>
        <dbReference type="ARBA" id="ARBA00022833"/>
    </source>
</evidence>
<dbReference type="InterPro" id="IPR007484">
    <property type="entry name" value="Peptidase_M28"/>
</dbReference>
<dbReference type="GO" id="GO:0005789">
    <property type="term" value="C:endoplasmic reticulum membrane"/>
    <property type="evidence" value="ECO:0007669"/>
    <property type="project" value="UniProtKB-SubCell"/>
</dbReference>
<dbReference type="PANTHER" id="PTHR10404:SF75">
    <property type="entry name" value="GLUTAMATE CARBOXYPEPTIDASE AMP1-RELATED"/>
    <property type="match status" value="1"/>
</dbReference>
<keyword evidence="7 18" id="KW-0378">Hydrolase</keyword>
<keyword evidence="8" id="KW-0862">Zinc</keyword>
<evidence type="ECO:0000256" key="7">
    <source>
        <dbReference type="ARBA" id="ARBA00022801"/>
    </source>
</evidence>